<sequence length="118" mass="13315">MNKKSIFSVIAALCLFLLAGCGANKSKYNGVESEDFNFEQYDSHIKLSDFREKPDVHKGEKATFVVNILTVVPSKRPGGDNRYLVETKEGTTETTSLLFICFENHLLCGWFRRAFSVV</sequence>
<feature type="signal peptide" evidence="1">
    <location>
        <begin position="1"/>
        <end position="19"/>
    </location>
</feature>
<name>A0A429ZX92_9ENTE</name>
<feature type="chain" id="PRO_5039648600" description="DUF5067 domain-containing protein" evidence="1">
    <location>
        <begin position="20"/>
        <end position="118"/>
    </location>
</feature>
<organism evidence="2 3">
    <name type="scientific">Vagococcus vulneris</name>
    <dbReference type="NCBI Taxonomy" id="1977869"/>
    <lineage>
        <taxon>Bacteria</taxon>
        <taxon>Bacillati</taxon>
        <taxon>Bacillota</taxon>
        <taxon>Bacilli</taxon>
        <taxon>Lactobacillales</taxon>
        <taxon>Enterococcaceae</taxon>
        <taxon>Vagococcus</taxon>
    </lineage>
</organism>
<dbReference type="PROSITE" id="PS51257">
    <property type="entry name" value="PROKAR_LIPOPROTEIN"/>
    <property type="match status" value="1"/>
</dbReference>
<gene>
    <name evidence="2" type="ORF">CBF37_08015</name>
</gene>
<comment type="caution">
    <text evidence="2">The sequence shown here is derived from an EMBL/GenBank/DDBJ whole genome shotgun (WGS) entry which is preliminary data.</text>
</comment>
<accession>A0A429ZX92</accession>
<evidence type="ECO:0008006" key="4">
    <source>
        <dbReference type="Google" id="ProtNLM"/>
    </source>
</evidence>
<dbReference type="Proteomes" id="UP000287857">
    <property type="component" value="Unassembled WGS sequence"/>
</dbReference>
<reference evidence="2 3" key="1">
    <citation type="submission" date="2017-05" db="EMBL/GenBank/DDBJ databases">
        <title>Vagococcus spp. assemblies.</title>
        <authorList>
            <person name="Gulvik C.A."/>
        </authorList>
    </citation>
    <scope>NUCLEOTIDE SEQUENCE [LARGE SCALE GENOMIC DNA]</scope>
    <source>
        <strain evidence="2 3">SS1995</strain>
    </source>
</reference>
<protein>
    <recommendedName>
        <fullName evidence="4">DUF5067 domain-containing protein</fullName>
    </recommendedName>
</protein>
<dbReference type="AlphaFoldDB" id="A0A429ZX92"/>
<keyword evidence="3" id="KW-1185">Reference proteome</keyword>
<evidence type="ECO:0000313" key="2">
    <source>
        <dbReference type="EMBL" id="RST98449.1"/>
    </source>
</evidence>
<evidence type="ECO:0000256" key="1">
    <source>
        <dbReference type="SAM" id="SignalP"/>
    </source>
</evidence>
<keyword evidence="1" id="KW-0732">Signal</keyword>
<dbReference type="RefSeq" id="WP_125984227.1">
    <property type="nucleotide sequence ID" value="NZ_NGJS01000010.1"/>
</dbReference>
<dbReference type="EMBL" id="NGJS01000010">
    <property type="protein sequence ID" value="RST98449.1"/>
    <property type="molecule type" value="Genomic_DNA"/>
</dbReference>
<proteinExistence type="predicted"/>
<evidence type="ECO:0000313" key="3">
    <source>
        <dbReference type="Proteomes" id="UP000287857"/>
    </source>
</evidence>